<dbReference type="Pfam" id="PF20159">
    <property type="entry name" value="YidB"/>
    <property type="match status" value="1"/>
</dbReference>
<dbReference type="OrthoDB" id="4235777at2"/>
<dbReference type="RefSeq" id="WP_149813576.1">
    <property type="nucleotide sequence ID" value="NZ_VUKA01000014.1"/>
</dbReference>
<evidence type="ECO:0000313" key="3">
    <source>
        <dbReference type="Proteomes" id="UP000322110"/>
    </source>
</evidence>
<evidence type="ECO:0000313" key="2">
    <source>
        <dbReference type="EMBL" id="KAA2211847.1"/>
    </source>
</evidence>
<feature type="compositionally biased region" description="Low complexity" evidence="1">
    <location>
        <begin position="39"/>
        <end position="50"/>
    </location>
</feature>
<comment type="caution">
    <text evidence="2">The sequence shown here is derived from an EMBL/GenBank/DDBJ whole genome shotgun (WGS) entry which is preliminary data.</text>
</comment>
<dbReference type="SUPFAM" id="SSF140804">
    <property type="entry name" value="YidB-like"/>
    <property type="match status" value="1"/>
</dbReference>
<protein>
    <recommendedName>
        <fullName evidence="4">DUF937 domain-containing protein</fullName>
    </recommendedName>
</protein>
<dbReference type="InterPro" id="IPR045372">
    <property type="entry name" value="YidB"/>
</dbReference>
<feature type="region of interest" description="Disordered" evidence="1">
    <location>
        <begin position="226"/>
        <end position="263"/>
    </location>
</feature>
<keyword evidence="3" id="KW-1185">Reference proteome</keyword>
<proteinExistence type="predicted"/>
<feature type="compositionally biased region" description="Gly residues" evidence="1">
    <location>
        <begin position="51"/>
        <end position="64"/>
    </location>
</feature>
<dbReference type="InterPro" id="IPR027405">
    <property type="entry name" value="YidB-like"/>
</dbReference>
<name>A0A5B2TBF3_9PROT</name>
<dbReference type="Gene3D" id="1.10.10.690">
    <property type="entry name" value="YidB-like"/>
    <property type="match status" value="1"/>
</dbReference>
<evidence type="ECO:0000256" key="1">
    <source>
        <dbReference type="SAM" id="MobiDB-lite"/>
    </source>
</evidence>
<feature type="region of interest" description="Disordered" evidence="1">
    <location>
        <begin position="39"/>
        <end position="92"/>
    </location>
</feature>
<reference evidence="2 3" key="1">
    <citation type="journal article" date="2015" name="Int. J. Syst. Evol. Microbiol.">
        <title>Roseomonas oryzae sp. nov., isolated from paddy rhizosphere soil.</title>
        <authorList>
            <person name="Ramaprasad E.V."/>
            <person name="Sasikala Ch."/>
            <person name="Ramana Ch.V."/>
        </authorList>
    </citation>
    <scope>NUCLEOTIDE SEQUENCE [LARGE SCALE GENOMIC DNA]</scope>
    <source>
        <strain evidence="2 3">KCTC 42542</strain>
    </source>
</reference>
<sequence>MSDFFSGQRGGGLAGGMSGGVKMAAVALLLHQLMKHARTQQGTAGPAQGQDQGGIGDVLGGLLRGGTSPSDTTGSMAGVDPRTGGQAPAQGGGIGDVLGGLLRGGGANPGMGAGMGGGLGGLLGGLLGGGGQGSGGLGGGMAGNAGLGGLLGGLAGMLGGMRRHGFAEEVDSWVAPGANRDVPRQAVEQEFDPQELDAVAQQLGTDRDSLIEELRRTMPELVDRLTPQGRVPEREDELGQGGVGEMLGSLLRPVGSPGGPPKA</sequence>
<accession>A0A5B2TBF3</accession>
<organism evidence="2 3">
    <name type="scientific">Teichococcus oryzae</name>
    <dbReference type="NCBI Taxonomy" id="1608942"/>
    <lineage>
        <taxon>Bacteria</taxon>
        <taxon>Pseudomonadati</taxon>
        <taxon>Pseudomonadota</taxon>
        <taxon>Alphaproteobacteria</taxon>
        <taxon>Acetobacterales</taxon>
        <taxon>Roseomonadaceae</taxon>
        <taxon>Roseomonas</taxon>
    </lineage>
</organism>
<dbReference type="Proteomes" id="UP000322110">
    <property type="component" value="Unassembled WGS sequence"/>
</dbReference>
<dbReference type="AlphaFoldDB" id="A0A5B2TBF3"/>
<dbReference type="EMBL" id="VUKA01000014">
    <property type="protein sequence ID" value="KAA2211847.1"/>
    <property type="molecule type" value="Genomic_DNA"/>
</dbReference>
<gene>
    <name evidence="2" type="ORF">F0Q34_17665</name>
</gene>
<evidence type="ECO:0008006" key="4">
    <source>
        <dbReference type="Google" id="ProtNLM"/>
    </source>
</evidence>